<keyword evidence="2" id="KW-0547">Nucleotide-binding</keyword>
<dbReference type="Pfam" id="PF00069">
    <property type="entry name" value="Pkinase"/>
    <property type="match status" value="1"/>
</dbReference>
<dbReference type="SMART" id="SM00220">
    <property type="entry name" value="S_TKc"/>
    <property type="match status" value="1"/>
</dbReference>
<comment type="caution">
    <text evidence="5">The sequence shown here is derived from an EMBL/GenBank/DDBJ whole genome shotgun (WGS) entry which is preliminary data.</text>
</comment>
<dbReference type="InterPro" id="IPR011009">
    <property type="entry name" value="Kinase-like_dom_sf"/>
</dbReference>
<dbReference type="SUPFAM" id="SSF56112">
    <property type="entry name" value="Protein kinase-like (PK-like)"/>
    <property type="match status" value="1"/>
</dbReference>
<evidence type="ECO:0000256" key="2">
    <source>
        <dbReference type="ARBA" id="ARBA00022741"/>
    </source>
</evidence>
<feature type="domain" description="Protein kinase" evidence="4">
    <location>
        <begin position="1"/>
        <end position="125"/>
    </location>
</feature>
<dbReference type="InterPro" id="IPR051931">
    <property type="entry name" value="PAK3-like"/>
</dbReference>
<sequence>MVTGMLLPVVIMRDYHHPNIVQMFDSYLVSDELWVVMEYLEGGALTDVVTHSRMDEDQIATVCQQCLKALAYLHSQGVIHRDIKSDSILLTGDGRLLTHRLSKRILTLVLIISVSAYTVEDNPRP</sequence>
<dbReference type="Gene3D" id="1.10.510.10">
    <property type="entry name" value="Transferase(Phosphotransferase) domain 1"/>
    <property type="match status" value="1"/>
</dbReference>
<dbReference type="EC" id="2.7.11.1" evidence="1"/>
<proteinExistence type="predicted"/>
<dbReference type="EMBL" id="JAVRJZ010000019">
    <property type="protein sequence ID" value="KAK2706673.1"/>
    <property type="molecule type" value="Genomic_DNA"/>
</dbReference>
<dbReference type="AlphaFoldDB" id="A0AA88H860"/>
<dbReference type="PROSITE" id="PS50011">
    <property type="entry name" value="PROTEIN_KINASE_DOM"/>
    <property type="match status" value="1"/>
</dbReference>
<accession>A0AA88H860</accession>
<reference evidence="5" key="1">
    <citation type="submission" date="2023-07" db="EMBL/GenBank/DDBJ databases">
        <title>Chromosome-level genome assembly of Artemia franciscana.</title>
        <authorList>
            <person name="Jo E."/>
        </authorList>
    </citation>
    <scope>NUCLEOTIDE SEQUENCE</scope>
    <source>
        <tissue evidence="5">Whole body</tissue>
    </source>
</reference>
<gene>
    <name evidence="5" type="ORF">QYM36_014642</name>
</gene>
<dbReference type="Gene3D" id="3.30.200.20">
    <property type="entry name" value="Phosphorylase Kinase, domain 1"/>
    <property type="match status" value="1"/>
</dbReference>
<evidence type="ECO:0000313" key="5">
    <source>
        <dbReference type="EMBL" id="KAK2706673.1"/>
    </source>
</evidence>
<keyword evidence="6" id="KW-1185">Reference proteome</keyword>
<dbReference type="GO" id="GO:0005524">
    <property type="term" value="F:ATP binding"/>
    <property type="evidence" value="ECO:0007669"/>
    <property type="project" value="UniProtKB-KW"/>
</dbReference>
<organism evidence="5 6">
    <name type="scientific">Artemia franciscana</name>
    <name type="common">Brine shrimp</name>
    <name type="synonym">Artemia sanfranciscana</name>
    <dbReference type="NCBI Taxonomy" id="6661"/>
    <lineage>
        <taxon>Eukaryota</taxon>
        <taxon>Metazoa</taxon>
        <taxon>Ecdysozoa</taxon>
        <taxon>Arthropoda</taxon>
        <taxon>Crustacea</taxon>
        <taxon>Branchiopoda</taxon>
        <taxon>Anostraca</taxon>
        <taxon>Artemiidae</taxon>
        <taxon>Artemia</taxon>
    </lineage>
</organism>
<protein>
    <recommendedName>
        <fullName evidence="1">non-specific serine/threonine protein kinase</fullName>
        <ecNumber evidence="1">2.7.11.1</ecNumber>
    </recommendedName>
</protein>
<dbReference type="GO" id="GO:0004674">
    <property type="term" value="F:protein serine/threonine kinase activity"/>
    <property type="evidence" value="ECO:0007669"/>
    <property type="project" value="UniProtKB-EC"/>
</dbReference>
<evidence type="ECO:0000313" key="6">
    <source>
        <dbReference type="Proteomes" id="UP001187531"/>
    </source>
</evidence>
<dbReference type="Proteomes" id="UP001187531">
    <property type="component" value="Unassembled WGS sequence"/>
</dbReference>
<evidence type="ECO:0000256" key="1">
    <source>
        <dbReference type="ARBA" id="ARBA00012513"/>
    </source>
</evidence>
<evidence type="ECO:0000259" key="4">
    <source>
        <dbReference type="PROSITE" id="PS50011"/>
    </source>
</evidence>
<evidence type="ECO:0000256" key="3">
    <source>
        <dbReference type="ARBA" id="ARBA00022840"/>
    </source>
</evidence>
<name>A0AA88H860_ARTSF</name>
<keyword evidence="3" id="KW-0067">ATP-binding</keyword>
<dbReference type="PANTHER" id="PTHR45832:SF8">
    <property type="entry name" value="PROTEIN KINASE DOMAIN-CONTAINING PROTEIN"/>
    <property type="match status" value="1"/>
</dbReference>
<dbReference type="InterPro" id="IPR000719">
    <property type="entry name" value="Prot_kinase_dom"/>
</dbReference>
<dbReference type="PANTHER" id="PTHR45832">
    <property type="entry name" value="SERINE/THREONINE-PROTEIN KINASE SAMKA-RELATED-RELATED"/>
    <property type="match status" value="1"/>
</dbReference>